<dbReference type="InParanoid" id="A0A1Z5SXZ5"/>
<dbReference type="InterPro" id="IPR032466">
    <property type="entry name" value="Metal_Hydrolase"/>
</dbReference>
<proteinExistence type="predicted"/>
<evidence type="ECO:0000313" key="2">
    <source>
        <dbReference type="EMBL" id="OTA25828.1"/>
    </source>
</evidence>
<evidence type="ECO:0000313" key="3">
    <source>
        <dbReference type="Proteomes" id="UP000194280"/>
    </source>
</evidence>
<dbReference type="Proteomes" id="UP000194280">
    <property type="component" value="Unassembled WGS sequence"/>
</dbReference>
<dbReference type="AlphaFoldDB" id="A0A1Z5SXZ5"/>
<accession>A0A1Z5SXZ5</accession>
<sequence length="417" mass="45741">MASFLITDVRIFDGEKVVAESGSVLVENGKITKVSSSSSISFDGPTYSKPGHTLLPGLIDAHIHANNGNTVALPQSLRFGVTTVCDLHNEYFNIQKLRQQIEGGDCADLKTTSYAATIENGWPMFVVLALHDSPEVRKEISHWPKLTTPETGRQYVQDRVKENVDYIKLMHESGKFLGKTIDKPSLELQTAIIKEAHAHGLKTIAHSTSLQDTLEILSCGVDGLAHTFIDQAPTTELIEAYKKNNAHCNPTLACMGSATTEGQAQQKRFAHDPRVRELLGEDERERMCACMSFAKASGGKVEHAYETVRRLKEAGVPVIIGSDSAAPAVGTAWGLSAHHELSLFVHECGFTPLEALRAATSLTASRFNFHDRGRIQEGLRADLMLVQGDPTREIDHTLDLRGVWTRGELCSVYRGKV</sequence>
<evidence type="ECO:0000259" key="1">
    <source>
        <dbReference type="Pfam" id="PF01979"/>
    </source>
</evidence>
<comment type="caution">
    <text evidence="2">The sequence shown here is derived from an EMBL/GenBank/DDBJ whole genome shotgun (WGS) entry which is preliminary data.</text>
</comment>
<dbReference type="Pfam" id="PF01979">
    <property type="entry name" value="Amidohydro_1"/>
    <property type="match status" value="1"/>
</dbReference>
<dbReference type="SUPFAM" id="SSF51338">
    <property type="entry name" value="Composite domain of metallo-dependent hydrolases"/>
    <property type="match status" value="1"/>
</dbReference>
<dbReference type="EMBL" id="MUNK01000196">
    <property type="protein sequence ID" value="OTA25828.1"/>
    <property type="molecule type" value="Genomic_DNA"/>
</dbReference>
<reference evidence="2 3" key="1">
    <citation type="submission" date="2017-01" db="EMBL/GenBank/DDBJ databases">
        <title>The recent genome duplication of the halophilic yeast Hortaea werneckii: insights from long-read sequencing.</title>
        <authorList>
            <person name="Sinha S."/>
            <person name="Flibotte S."/>
            <person name="Neira M."/>
            <person name="Lenassi M."/>
            <person name="Gostincar C."/>
            <person name="Stajich J.E."/>
            <person name="Nislow C.E."/>
        </authorList>
    </citation>
    <scope>NUCLEOTIDE SEQUENCE [LARGE SCALE GENOMIC DNA]</scope>
    <source>
        <strain evidence="2 3">EXF-2000</strain>
    </source>
</reference>
<dbReference type="STRING" id="1157616.A0A1Z5SXZ5"/>
<name>A0A1Z5SXZ5_HORWE</name>
<dbReference type="Gene3D" id="1.20.58.520">
    <property type="entry name" value="Amidohydrolase"/>
    <property type="match status" value="1"/>
</dbReference>
<dbReference type="Gene3D" id="2.30.40.10">
    <property type="entry name" value="Urease, subunit C, domain 1"/>
    <property type="match status" value="1"/>
</dbReference>
<dbReference type="InterPro" id="IPR011059">
    <property type="entry name" value="Metal-dep_hydrolase_composite"/>
</dbReference>
<feature type="domain" description="Amidohydrolase-related" evidence="1">
    <location>
        <begin position="53"/>
        <end position="397"/>
    </location>
</feature>
<dbReference type="InterPro" id="IPR051781">
    <property type="entry name" value="Metallo-dep_Hydrolase"/>
</dbReference>
<keyword evidence="3" id="KW-1185">Reference proteome</keyword>
<dbReference type="OrthoDB" id="5595695at2759"/>
<organism evidence="2 3">
    <name type="scientific">Hortaea werneckii EXF-2000</name>
    <dbReference type="NCBI Taxonomy" id="1157616"/>
    <lineage>
        <taxon>Eukaryota</taxon>
        <taxon>Fungi</taxon>
        <taxon>Dikarya</taxon>
        <taxon>Ascomycota</taxon>
        <taxon>Pezizomycotina</taxon>
        <taxon>Dothideomycetes</taxon>
        <taxon>Dothideomycetidae</taxon>
        <taxon>Mycosphaerellales</taxon>
        <taxon>Teratosphaeriaceae</taxon>
        <taxon>Hortaea</taxon>
    </lineage>
</organism>
<dbReference type="PANTHER" id="PTHR43135">
    <property type="entry name" value="ALPHA-D-RIBOSE 1-METHYLPHOSPHONATE 5-TRIPHOSPHATE DIPHOSPHATASE"/>
    <property type="match status" value="1"/>
</dbReference>
<dbReference type="GO" id="GO:0016810">
    <property type="term" value="F:hydrolase activity, acting on carbon-nitrogen (but not peptide) bonds"/>
    <property type="evidence" value="ECO:0007669"/>
    <property type="project" value="InterPro"/>
</dbReference>
<dbReference type="InterPro" id="IPR006680">
    <property type="entry name" value="Amidohydro-rel"/>
</dbReference>
<dbReference type="Gene3D" id="3.40.50.10910">
    <property type="entry name" value="Amidohydrolase"/>
    <property type="match status" value="1"/>
</dbReference>
<dbReference type="SUPFAM" id="SSF51556">
    <property type="entry name" value="Metallo-dependent hydrolases"/>
    <property type="match status" value="1"/>
</dbReference>
<dbReference type="Gene3D" id="3.30.110.90">
    <property type="entry name" value="Amidohydrolase"/>
    <property type="match status" value="1"/>
</dbReference>
<protein>
    <recommendedName>
        <fullName evidence="1">Amidohydrolase-related domain-containing protein</fullName>
    </recommendedName>
</protein>
<dbReference type="VEuPathDB" id="FungiDB:BTJ68_10287"/>
<dbReference type="PANTHER" id="PTHR43135:SF3">
    <property type="entry name" value="ALPHA-D-RIBOSE 1-METHYLPHOSPHONATE 5-TRIPHOSPHATE DIPHOSPHATASE"/>
    <property type="match status" value="1"/>
</dbReference>
<gene>
    <name evidence="2" type="ORF">BTJ68_10287</name>
</gene>